<dbReference type="EMBL" id="KQ241926">
    <property type="protein sequence ID" value="KNC82451.1"/>
    <property type="molecule type" value="Genomic_DNA"/>
</dbReference>
<evidence type="ECO:0000256" key="1">
    <source>
        <dbReference type="ARBA" id="ARBA00006315"/>
    </source>
</evidence>
<dbReference type="eggNOG" id="KOG3086">
    <property type="taxonomic scope" value="Eukaryota"/>
</dbReference>
<dbReference type="NCBIfam" id="TIGR04336">
    <property type="entry name" value="AmmeMemoSam_B"/>
    <property type="match status" value="1"/>
</dbReference>
<sequence>MADDGTRRATHAGSWYSKDARELNSQLSAWLDAVAEHHTPARIIIAPHAGYTYCGDTAAYAYAQIDPSTTKRVFILGPSHRAYFDCCALPVFEEYATPLGNITLDTEVLQELRASGDFKVMSQKVDEVEHSIEMQLPYLQKIMKGQQYTVIPVLVGQIDPTQASHYGQLLATYLTDPATVCIVSTDFCHWGAHFDHRPVDKKYAEIHLSIEATDRLGMTLIEHKDTQGFEDYLHRTGNTICGRYPLQVMLHAVSALERSSDPVEVRVKFLAYSQSSKVETRSDSSVSYAAGSATWKTSTSLANHCAHH</sequence>
<organism evidence="2 3">
    <name type="scientific">Sphaeroforma arctica JP610</name>
    <dbReference type="NCBI Taxonomy" id="667725"/>
    <lineage>
        <taxon>Eukaryota</taxon>
        <taxon>Ichthyosporea</taxon>
        <taxon>Ichthyophonida</taxon>
        <taxon>Sphaeroforma</taxon>
    </lineage>
</organism>
<dbReference type="GeneID" id="25905770"/>
<proteinExistence type="inferred from homology"/>
<dbReference type="RefSeq" id="XP_014156353.1">
    <property type="nucleotide sequence ID" value="XM_014300878.1"/>
</dbReference>
<dbReference type="PANTHER" id="PTHR11060:SF0">
    <property type="entry name" value="PROTEIN MEMO1"/>
    <property type="match status" value="1"/>
</dbReference>
<protein>
    <recommendedName>
        <fullName evidence="4">Protein MEMO1</fullName>
    </recommendedName>
</protein>
<reference evidence="2 3" key="1">
    <citation type="submission" date="2011-02" db="EMBL/GenBank/DDBJ databases">
        <title>The Genome Sequence of Sphaeroforma arctica JP610.</title>
        <authorList>
            <consortium name="The Broad Institute Genome Sequencing Platform"/>
            <person name="Russ C."/>
            <person name="Cuomo C."/>
            <person name="Young S.K."/>
            <person name="Zeng Q."/>
            <person name="Gargeya S."/>
            <person name="Alvarado L."/>
            <person name="Berlin A."/>
            <person name="Chapman S.B."/>
            <person name="Chen Z."/>
            <person name="Freedman E."/>
            <person name="Gellesch M."/>
            <person name="Goldberg J."/>
            <person name="Griggs A."/>
            <person name="Gujja S."/>
            <person name="Heilman E."/>
            <person name="Heiman D."/>
            <person name="Howarth C."/>
            <person name="Mehta T."/>
            <person name="Neiman D."/>
            <person name="Pearson M."/>
            <person name="Roberts A."/>
            <person name="Saif S."/>
            <person name="Shea T."/>
            <person name="Shenoy N."/>
            <person name="Sisk P."/>
            <person name="Stolte C."/>
            <person name="Sykes S."/>
            <person name="White J."/>
            <person name="Yandava C."/>
            <person name="Burger G."/>
            <person name="Gray M.W."/>
            <person name="Holland P.W.H."/>
            <person name="King N."/>
            <person name="Lang F.B.F."/>
            <person name="Roger A.J."/>
            <person name="Ruiz-Trillo I."/>
            <person name="Haas B."/>
            <person name="Nusbaum C."/>
            <person name="Birren B."/>
        </authorList>
    </citation>
    <scope>NUCLEOTIDE SEQUENCE [LARGE SCALE GENOMIC DNA]</scope>
    <source>
        <strain evidence="2 3">JP610</strain>
    </source>
</reference>
<dbReference type="HAMAP" id="MF_00055">
    <property type="entry name" value="MEMO1"/>
    <property type="match status" value="1"/>
</dbReference>
<gene>
    <name evidence="2" type="ORF">SARC_05266</name>
</gene>
<dbReference type="Proteomes" id="UP000054560">
    <property type="component" value="Unassembled WGS sequence"/>
</dbReference>
<dbReference type="PANTHER" id="PTHR11060">
    <property type="entry name" value="PROTEIN MEMO1"/>
    <property type="match status" value="1"/>
</dbReference>
<dbReference type="STRING" id="667725.A0A0L0G0U2"/>
<keyword evidence="3" id="KW-1185">Reference proteome</keyword>
<evidence type="ECO:0000313" key="2">
    <source>
        <dbReference type="EMBL" id="KNC82451.1"/>
    </source>
</evidence>
<dbReference type="CDD" id="cd07361">
    <property type="entry name" value="MEMO_like"/>
    <property type="match status" value="1"/>
</dbReference>
<dbReference type="Gene3D" id="3.40.830.10">
    <property type="entry name" value="LigB-like"/>
    <property type="match status" value="1"/>
</dbReference>
<evidence type="ECO:0008006" key="4">
    <source>
        <dbReference type="Google" id="ProtNLM"/>
    </source>
</evidence>
<dbReference type="AlphaFoldDB" id="A0A0L0G0U2"/>
<name>A0A0L0G0U2_9EUKA</name>
<dbReference type="InterPro" id="IPR002737">
    <property type="entry name" value="MEMO1_fam"/>
</dbReference>
<comment type="similarity">
    <text evidence="1">Belongs to the MEMO1 family.</text>
</comment>
<dbReference type="OrthoDB" id="417112at2759"/>
<dbReference type="Pfam" id="PF01875">
    <property type="entry name" value="Memo"/>
    <property type="match status" value="1"/>
</dbReference>
<accession>A0A0L0G0U2</accession>
<evidence type="ECO:0000313" key="3">
    <source>
        <dbReference type="Proteomes" id="UP000054560"/>
    </source>
</evidence>